<evidence type="ECO:0000313" key="2">
    <source>
        <dbReference type="EMBL" id="GBP55112.1"/>
    </source>
</evidence>
<organism evidence="2 3">
    <name type="scientific">Eumeta variegata</name>
    <name type="common">Bagworm moth</name>
    <name type="synonym">Eumeta japonica</name>
    <dbReference type="NCBI Taxonomy" id="151549"/>
    <lineage>
        <taxon>Eukaryota</taxon>
        <taxon>Metazoa</taxon>
        <taxon>Ecdysozoa</taxon>
        <taxon>Arthropoda</taxon>
        <taxon>Hexapoda</taxon>
        <taxon>Insecta</taxon>
        <taxon>Pterygota</taxon>
        <taxon>Neoptera</taxon>
        <taxon>Endopterygota</taxon>
        <taxon>Lepidoptera</taxon>
        <taxon>Glossata</taxon>
        <taxon>Ditrysia</taxon>
        <taxon>Tineoidea</taxon>
        <taxon>Psychidae</taxon>
        <taxon>Oiketicinae</taxon>
        <taxon>Eumeta</taxon>
    </lineage>
</organism>
<gene>
    <name evidence="2" type="ORF">EVAR_46409_1</name>
</gene>
<feature type="chain" id="PRO_5020035605" evidence="1">
    <location>
        <begin position="17"/>
        <end position="126"/>
    </location>
</feature>
<accession>A0A4C1WWU1</accession>
<keyword evidence="1" id="KW-0732">Signal</keyword>
<keyword evidence="3" id="KW-1185">Reference proteome</keyword>
<protein>
    <submittedName>
        <fullName evidence="2">Uncharacterized protein</fullName>
    </submittedName>
</protein>
<dbReference type="AlphaFoldDB" id="A0A4C1WWU1"/>
<comment type="caution">
    <text evidence="2">The sequence shown here is derived from an EMBL/GenBank/DDBJ whole genome shotgun (WGS) entry which is preliminary data.</text>
</comment>
<name>A0A4C1WWU1_EUMVA</name>
<evidence type="ECO:0000256" key="1">
    <source>
        <dbReference type="SAM" id="SignalP"/>
    </source>
</evidence>
<feature type="signal peptide" evidence="1">
    <location>
        <begin position="1"/>
        <end position="16"/>
    </location>
</feature>
<proteinExistence type="predicted"/>
<dbReference type="Proteomes" id="UP000299102">
    <property type="component" value="Unassembled WGS sequence"/>
</dbReference>
<sequence>MLDLLFCLRFGLDACAIPAGAGLKADHRGVPQMNYCDVAALRSIQFQHENGSAQLVRYRILTEYRREVVTSVVAFSECNNGRYGYPQMQYQIPSDAISDTLRSVLDLSIGRVGRGLGAADFRKLLF</sequence>
<evidence type="ECO:0000313" key="3">
    <source>
        <dbReference type="Proteomes" id="UP000299102"/>
    </source>
</evidence>
<dbReference type="EMBL" id="BGZK01000660">
    <property type="protein sequence ID" value="GBP55112.1"/>
    <property type="molecule type" value="Genomic_DNA"/>
</dbReference>
<reference evidence="2 3" key="1">
    <citation type="journal article" date="2019" name="Commun. Biol.">
        <title>The bagworm genome reveals a unique fibroin gene that provides high tensile strength.</title>
        <authorList>
            <person name="Kono N."/>
            <person name="Nakamura H."/>
            <person name="Ohtoshi R."/>
            <person name="Tomita M."/>
            <person name="Numata K."/>
            <person name="Arakawa K."/>
        </authorList>
    </citation>
    <scope>NUCLEOTIDE SEQUENCE [LARGE SCALE GENOMIC DNA]</scope>
</reference>